<dbReference type="SUPFAM" id="SSF56235">
    <property type="entry name" value="N-terminal nucleophile aminohydrolases (Ntn hydrolases)"/>
    <property type="match status" value="1"/>
</dbReference>
<dbReference type="EMBL" id="BONJ01000040">
    <property type="protein sequence ID" value="GIG18399.1"/>
    <property type="molecule type" value="Genomic_DNA"/>
</dbReference>
<reference evidence="6" key="1">
    <citation type="submission" date="2021-01" db="EMBL/GenBank/DDBJ databases">
        <title>Whole genome shotgun sequence of Catellatospora methionotrophica NBRC 14553.</title>
        <authorList>
            <person name="Komaki H."/>
            <person name="Tamura T."/>
        </authorList>
    </citation>
    <scope>NUCLEOTIDE SEQUENCE</scope>
    <source>
        <strain evidence="6">NBRC 14553</strain>
    </source>
</reference>
<dbReference type="InterPro" id="IPR022296">
    <property type="entry name" value="Proteasome_asu_bac"/>
</dbReference>
<comment type="function">
    <text evidence="3">Component of the proteasome core, a large protease complex with broad specificity involved in protein degradation.</text>
</comment>
<evidence type="ECO:0000256" key="1">
    <source>
        <dbReference type="ARBA" id="ARBA00022490"/>
    </source>
</evidence>
<evidence type="ECO:0000256" key="3">
    <source>
        <dbReference type="HAMAP-Rule" id="MF_00289"/>
    </source>
</evidence>
<dbReference type="AlphaFoldDB" id="A0A8J3LMP9"/>
<dbReference type="InterPro" id="IPR023332">
    <property type="entry name" value="Proteasome_alpha-type"/>
</dbReference>
<comment type="similarity">
    <text evidence="3 4">Belongs to the peptidase T1A family.</text>
</comment>
<comment type="subcellular location">
    <subcellularLocation>
        <location evidence="3">Cytoplasm</location>
    </subcellularLocation>
</comment>
<evidence type="ECO:0000256" key="2">
    <source>
        <dbReference type="ARBA" id="ARBA00022942"/>
    </source>
</evidence>
<dbReference type="PROSITE" id="PS51475">
    <property type="entry name" value="PROTEASOME_ALPHA_2"/>
    <property type="match status" value="1"/>
</dbReference>
<keyword evidence="2 3" id="KW-0647">Proteasome</keyword>
<sequence>MAMQFYASPEQIMRDRSEYARKGIARGRSVVVLTYAGGVLFVAENLSTTLHKVSEIYDKIGFAAVGRYNEFENLRNAGVRMADLRGYSYDRRDVTGRALASAYAQTLGSIFSEQGKPYEVEICVAEVGSAPEHDELYRLTYDGSVQDEPGFMAMGGQAEAIGNILRAEHSVSHTLGEALKLAVKALSSVGGEGGAARTLAPEQLEVAVLERARPGRKFRRVIGAALTALVAPAKADPPKAEEPQAEPAKPGVSKPAATTKPDVPKPETPSAQ</sequence>
<feature type="region of interest" description="Disordered" evidence="5">
    <location>
        <begin position="231"/>
        <end position="272"/>
    </location>
</feature>
<organism evidence="6 7">
    <name type="scientific">Catellatospora methionotrophica</name>
    <dbReference type="NCBI Taxonomy" id="121620"/>
    <lineage>
        <taxon>Bacteria</taxon>
        <taxon>Bacillati</taxon>
        <taxon>Actinomycetota</taxon>
        <taxon>Actinomycetes</taxon>
        <taxon>Micromonosporales</taxon>
        <taxon>Micromonosporaceae</taxon>
        <taxon>Catellatospora</taxon>
    </lineage>
</organism>
<keyword evidence="7" id="KW-1185">Reference proteome</keyword>
<dbReference type="GO" id="GO:0019773">
    <property type="term" value="C:proteasome core complex, alpha-subunit complex"/>
    <property type="evidence" value="ECO:0007669"/>
    <property type="project" value="UniProtKB-UniRule"/>
</dbReference>
<dbReference type="UniPathway" id="UPA00997"/>
<proteinExistence type="inferred from homology"/>
<protein>
    <recommendedName>
        <fullName evidence="3">Proteasome subunit alpha</fullName>
    </recommendedName>
    <alternativeName>
        <fullName evidence="3">20S proteasome alpha subunit</fullName>
    </alternativeName>
    <alternativeName>
        <fullName evidence="3">Proteasome core protein PrcA</fullName>
    </alternativeName>
</protein>
<comment type="pathway">
    <text evidence="3">Protein degradation; proteasomal Pup-dependent pathway.</text>
</comment>
<dbReference type="CDD" id="cd01906">
    <property type="entry name" value="proteasome_protease_HslV"/>
    <property type="match status" value="1"/>
</dbReference>
<dbReference type="HAMAP" id="MF_00289_B">
    <property type="entry name" value="Proteasome_A_B"/>
    <property type="match status" value="1"/>
</dbReference>
<evidence type="ECO:0000256" key="5">
    <source>
        <dbReference type="SAM" id="MobiDB-lite"/>
    </source>
</evidence>
<accession>A0A8J3LMP9</accession>
<comment type="caution">
    <text evidence="6">The sequence shown here is derived from an EMBL/GenBank/DDBJ whole genome shotgun (WGS) entry which is preliminary data.</text>
</comment>
<dbReference type="GO" id="GO:0010498">
    <property type="term" value="P:proteasomal protein catabolic process"/>
    <property type="evidence" value="ECO:0007669"/>
    <property type="project" value="UniProtKB-UniRule"/>
</dbReference>
<dbReference type="GO" id="GO:0019941">
    <property type="term" value="P:modification-dependent protein catabolic process"/>
    <property type="evidence" value="ECO:0007669"/>
    <property type="project" value="UniProtKB-UniRule"/>
</dbReference>
<dbReference type="GO" id="GO:0005737">
    <property type="term" value="C:cytoplasm"/>
    <property type="evidence" value="ECO:0007669"/>
    <property type="project" value="UniProtKB-SubCell"/>
</dbReference>
<dbReference type="GO" id="GO:0004298">
    <property type="term" value="F:threonine-type endopeptidase activity"/>
    <property type="evidence" value="ECO:0007669"/>
    <property type="project" value="InterPro"/>
</dbReference>
<dbReference type="InterPro" id="IPR050115">
    <property type="entry name" value="Proteasome_alpha"/>
</dbReference>
<dbReference type="Proteomes" id="UP000660339">
    <property type="component" value="Unassembled WGS sequence"/>
</dbReference>
<dbReference type="Gene3D" id="3.60.20.10">
    <property type="entry name" value="Glutamine Phosphoribosylpyrophosphate, subunit 1, domain 1"/>
    <property type="match status" value="1"/>
</dbReference>
<evidence type="ECO:0000313" key="7">
    <source>
        <dbReference type="Proteomes" id="UP000660339"/>
    </source>
</evidence>
<dbReference type="RefSeq" id="WP_166387917.1">
    <property type="nucleotide sequence ID" value="NZ_BAAATT010000021.1"/>
</dbReference>
<dbReference type="PANTHER" id="PTHR11599">
    <property type="entry name" value="PROTEASOME SUBUNIT ALPHA/BETA"/>
    <property type="match status" value="1"/>
</dbReference>
<name>A0A8J3LMP9_9ACTN</name>
<dbReference type="InterPro" id="IPR029055">
    <property type="entry name" value="Ntn_hydrolases_N"/>
</dbReference>
<gene>
    <name evidence="6" type="primary">psmA</name>
    <name evidence="3" type="synonym">prcA</name>
    <name evidence="6" type="ORF">Cme02nite_67310</name>
</gene>
<evidence type="ECO:0000313" key="6">
    <source>
        <dbReference type="EMBL" id="GIG18399.1"/>
    </source>
</evidence>
<comment type="subunit">
    <text evidence="3">The 20S proteasome core is composed of 14 alpha and 14 beta subunits that assemble into four stacked heptameric rings, resulting in a barrel-shaped structure. The two inner rings, each composed of seven catalytic beta subunits, are sandwiched by two outer rings, each composed of seven alpha subunits. The catalytic chamber with the active sites is on the inside of the barrel. Has a gated structure, the ends of the cylinder being occluded by the N-termini of the alpha-subunits. Is capped by the proteasome-associated ATPase, ARC.</text>
</comment>
<dbReference type="NCBIfam" id="TIGR03691">
    <property type="entry name" value="20S_bact_alpha"/>
    <property type="match status" value="1"/>
</dbReference>
<keyword evidence="1 3" id="KW-0963">Cytoplasm</keyword>
<dbReference type="InterPro" id="IPR001353">
    <property type="entry name" value="Proteasome_sua/b"/>
</dbReference>
<dbReference type="Pfam" id="PF00227">
    <property type="entry name" value="Proteasome"/>
    <property type="match status" value="1"/>
</dbReference>
<evidence type="ECO:0000256" key="4">
    <source>
        <dbReference type="PROSITE-ProRule" id="PRU00808"/>
    </source>
</evidence>
<comment type="activity regulation">
    <text evidence="3">The formation of the proteasomal ATPase ARC-20S proteasome complex, likely via the docking of the C-termini of ARC into the intersubunit pockets in the alpha-rings, may trigger opening of the gate for substrate entry. Interconversion between the open-gate and close-gate conformations leads to a dynamic regulation of the 20S proteasome proteolysis activity.</text>
</comment>